<dbReference type="InterPro" id="IPR043166">
    <property type="entry name" value="LarA-like_C"/>
</dbReference>
<dbReference type="GO" id="GO:0050043">
    <property type="term" value="F:lactate racemase activity"/>
    <property type="evidence" value="ECO:0007669"/>
    <property type="project" value="InterPro"/>
</dbReference>
<dbReference type="Gene3D" id="3.90.226.30">
    <property type="match status" value="1"/>
</dbReference>
<dbReference type="AlphaFoldDB" id="A0A150IRQ0"/>
<dbReference type="EMBL" id="LNGF01000018">
    <property type="protein sequence ID" value="KYC47711.1"/>
    <property type="molecule type" value="Genomic_DNA"/>
</dbReference>
<sequence>MKISIPYKKDNVLVEIPDKNLLGIVEPKEVKGSTKENVLKKAIENPTNHITLKDFLNKYRSILFLINDGQRPTPTKKILDTIYPVMKPYMDKIEFMIATGSHRVPTEEEFNNIFGPYYPEFKSKITVHDSRKDELLAYVGKTERGTELYINKKVLENEAIVTIGSSEPHYFAGYTGTRKSFLPGVSSIKTITANHKHALSPNSKTLSLKGNPVHDDMEDAVRVIMKIKPNVFAINVVADGEGNIFDAQAGDIIEILYKSAKAVDKLFCVPVPGKADIIVSVAPYPMDVSLYQSQKALENTKLALKEGGIIILVSSCRDGIGDKTFYDLLKNNDTPDEVIKATEKNYVLGYHKAAKIAELVTCGEIWAITDLEDKVLEEIFITPHNSLQDSIDKALAKKGKDAKVLVFLDGSSTVPLV</sequence>
<organism evidence="4 6">
    <name type="scientific">Candidatus Methanofastidiosum methylothiophilum</name>
    <dbReference type="NCBI Taxonomy" id="1705564"/>
    <lineage>
        <taxon>Archaea</taxon>
        <taxon>Methanobacteriati</taxon>
        <taxon>Methanobacteriota</taxon>
        <taxon>Stenosarchaea group</taxon>
        <taxon>Candidatus Methanofastidiosia</taxon>
        <taxon>Candidatus Methanofastidiosales</taxon>
        <taxon>Candidatus Methanofastidiosaceae</taxon>
        <taxon>Candidatus Methanofastidiosum</taxon>
    </lineage>
</organism>
<dbReference type="Proteomes" id="UP000092401">
    <property type="component" value="Unassembled WGS sequence"/>
</dbReference>
<accession>A0A150IZ48</accession>
<accession>A0A150IRQ0</accession>
<evidence type="ECO:0000259" key="1">
    <source>
        <dbReference type="Pfam" id="PF09861"/>
    </source>
</evidence>
<evidence type="ECO:0000313" key="3">
    <source>
        <dbReference type="EMBL" id="KYC45569.1"/>
    </source>
</evidence>
<evidence type="ECO:0000313" key="6">
    <source>
        <dbReference type="Proteomes" id="UP000091929"/>
    </source>
</evidence>
<dbReference type="InterPro" id="IPR029063">
    <property type="entry name" value="SAM-dependent_MTases_sf"/>
</dbReference>
<dbReference type="Proteomes" id="UP000091929">
    <property type="component" value="Unassembled WGS sequence"/>
</dbReference>
<dbReference type="InterPro" id="IPR018657">
    <property type="entry name" value="LarA-like_N"/>
</dbReference>
<dbReference type="EMBL" id="LNJC01000016">
    <property type="protein sequence ID" value="KYC50283.1"/>
    <property type="molecule type" value="Genomic_DNA"/>
</dbReference>
<dbReference type="PANTHER" id="PTHR33171">
    <property type="entry name" value="LAR_N DOMAIN-CONTAINING PROTEIN"/>
    <property type="match status" value="1"/>
</dbReference>
<evidence type="ECO:0000313" key="4">
    <source>
        <dbReference type="EMBL" id="KYC47711.1"/>
    </source>
</evidence>
<dbReference type="EMBL" id="LNGE01000015">
    <property type="protein sequence ID" value="KYC45569.1"/>
    <property type="molecule type" value="Genomic_DNA"/>
</dbReference>
<reference evidence="6 7" key="1">
    <citation type="journal article" date="2016" name="ISME J.">
        <title>Chasing the elusive Euryarchaeota class WSA2: genomes reveal a uniquely fastidious methyl-reducing methanogen.</title>
        <authorList>
            <person name="Nobu M.K."/>
            <person name="Narihiro T."/>
            <person name="Kuroda K."/>
            <person name="Mei R."/>
            <person name="Liu W.T."/>
        </authorList>
    </citation>
    <scope>NUCLEOTIDE SEQUENCE [LARGE SCALE GENOMIC DNA]</scope>
    <source>
        <strain evidence="3">B03fssc0709_Meth_Bin005</strain>
        <strain evidence="4">B15fssc0709_Meth_Bin003</strain>
        <strain evidence="5">BMIXfssc0709_Meth_Bin006</strain>
    </source>
</reference>
<gene>
    <name evidence="3" type="ORF">APG10_00715</name>
    <name evidence="4" type="ORF">APG11_00957</name>
    <name evidence="5" type="ORF">APG12_00901</name>
</gene>
<evidence type="ECO:0000313" key="5">
    <source>
        <dbReference type="EMBL" id="KYC50283.1"/>
    </source>
</evidence>
<dbReference type="Pfam" id="PF21113">
    <property type="entry name" value="LarA_C"/>
    <property type="match status" value="1"/>
</dbReference>
<dbReference type="NCBIfam" id="NF033504">
    <property type="entry name" value="Ni_dep_LarA"/>
    <property type="match status" value="1"/>
</dbReference>
<feature type="domain" description="LarA-like N-terminal" evidence="1">
    <location>
        <begin position="7"/>
        <end position="204"/>
    </location>
</feature>
<dbReference type="InterPro" id="IPR048068">
    <property type="entry name" value="LarA-like"/>
</dbReference>
<dbReference type="InterPro" id="IPR048520">
    <property type="entry name" value="LarA_C"/>
</dbReference>
<dbReference type="PANTHER" id="PTHR33171:SF17">
    <property type="entry name" value="LARA-LIKE N-TERMINAL DOMAIN-CONTAINING PROTEIN"/>
    <property type="match status" value="1"/>
</dbReference>
<name>A0A150IRQ0_9EURY</name>
<dbReference type="Pfam" id="PF09861">
    <property type="entry name" value="Lar_N"/>
    <property type="match status" value="1"/>
</dbReference>
<dbReference type="Gene3D" id="3.40.50.11440">
    <property type="match status" value="1"/>
</dbReference>
<accession>A0A150IKQ0</accession>
<dbReference type="Proteomes" id="UP000092403">
    <property type="component" value="Unassembled WGS sequence"/>
</dbReference>
<evidence type="ECO:0000313" key="7">
    <source>
        <dbReference type="Proteomes" id="UP000092401"/>
    </source>
</evidence>
<dbReference type="SUPFAM" id="SSF53335">
    <property type="entry name" value="S-adenosyl-L-methionine-dependent methyltransferases"/>
    <property type="match status" value="1"/>
</dbReference>
<comment type="caution">
    <text evidence="4">The sequence shown here is derived from an EMBL/GenBank/DDBJ whole genome shotgun (WGS) entry which is preliminary data.</text>
</comment>
<protein>
    <submittedName>
        <fullName evidence="4">Uncharacterized protein</fullName>
    </submittedName>
</protein>
<proteinExistence type="predicted"/>
<evidence type="ECO:0000259" key="2">
    <source>
        <dbReference type="Pfam" id="PF21113"/>
    </source>
</evidence>
<feature type="domain" description="Lactate racemase C-terminal" evidence="2">
    <location>
        <begin position="274"/>
        <end position="413"/>
    </location>
</feature>
<dbReference type="InterPro" id="IPR047926">
    <property type="entry name" value="Ni_dep_LarA"/>
</dbReference>